<gene>
    <name evidence="3" type="ORF">CCHLO57077_00018838</name>
</gene>
<dbReference type="AlphaFoldDB" id="A0AA35M6C9"/>
<keyword evidence="4" id="KW-1185">Reference proteome</keyword>
<sequence length="120" mass="13723">MVFEKAEKSFFLIIDLALNLHFLYLVYYYLITNRLDKYVQFAPLVYIVKLYIELLMANLISKVARGGSRSQGEGWYSNSRDKSNPTNYRLTSRVIVSSGPVVPGRGNTILNSLSYFPRAS</sequence>
<comment type="caution">
    <text evidence="3">The sequence shown here is derived from an EMBL/GenBank/DDBJ whole genome shotgun (WGS) entry which is preliminary data.</text>
</comment>
<feature type="non-terminal residue" evidence="3">
    <location>
        <position position="120"/>
    </location>
</feature>
<keyword evidence="2" id="KW-1133">Transmembrane helix</keyword>
<feature type="transmembrane region" description="Helical" evidence="2">
    <location>
        <begin position="12"/>
        <end position="31"/>
    </location>
</feature>
<keyword evidence="2" id="KW-0812">Transmembrane</keyword>
<evidence type="ECO:0000256" key="2">
    <source>
        <dbReference type="SAM" id="Phobius"/>
    </source>
</evidence>
<dbReference type="EMBL" id="CABFNP030001086">
    <property type="protein sequence ID" value="CAI6091137.1"/>
    <property type="molecule type" value="Genomic_DNA"/>
</dbReference>
<evidence type="ECO:0000256" key="1">
    <source>
        <dbReference type="SAM" id="MobiDB-lite"/>
    </source>
</evidence>
<evidence type="ECO:0000313" key="3">
    <source>
        <dbReference type="EMBL" id="CAI6091137.1"/>
    </source>
</evidence>
<protein>
    <submittedName>
        <fullName evidence="3">Uncharacterized protein</fullName>
    </submittedName>
</protein>
<reference evidence="3" key="1">
    <citation type="submission" date="2023-01" db="EMBL/GenBank/DDBJ databases">
        <authorList>
            <person name="Piombo E."/>
        </authorList>
    </citation>
    <scope>NUCLEOTIDE SEQUENCE</scope>
</reference>
<feature type="region of interest" description="Disordered" evidence="1">
    <location>
        <begin position="65"/>
        <end position="86"/>
    </location>
</feature>
<dbReference type="Proteomes" id="UP001160390">
    <property type="component" value="Unassembled WGS sequence"/>
</dbReference>
<proteinExistence type="predicted"/>
<organism evidence="3 4">
    <name type="scientific">Clonostachys chloroleuca</name>
    <dbReference type="NCBI Taxonomy" id="1926264"/>
    <lineage>
        <taxon>Eukaryota</taxon>
        <taxon>Fungi</taxon>
        <taxon>Dikarya</taxon>
        <taxon>Ascomycota</taxon>
        <taxon>Pezizomycotina</taxon>
        <taxon>Sordariomycetes</taxon>
        <taxon>Hypocreomycetidae</taxon>
        <taxon>Hypocreales</taxon>
        <taxon>Bionectriaceae</taxon>
        <taxon>Clonostachys</taxon>
    </lineage>
</organism>
<name>A0AA35M6C9_9HYPO</name>
<feature type="transmembrane region" description="Helical" evidence="2">
    <location>
        <begin position="43"/>
        <end position="61"/>
    </location>
</feature>
<evidence type="ECO:0000313" key="4">
    <source>
        <dbReference type="Proteomes" id="UP001160390"/>
    </source>
</evidence>
<accession>A0AA35M6C9</accession>
<keyword evidence="2" id="KW-0472">Membrane</keyword>